<dbReference type="Proteomes" id="UP000194977">
    <property type="component" value="Unassembled WGS sequence"/>
</dbReference>
<evidence type="ECO:0000313" key="3">
    <source>
        <dbReference type="EMBL" id="OTQ09487.1"/>
    </source>
</evidence>
<dbReference type="PANTHER" id="PTHR42673:SF4">
    <property type="entry name" value="MALEYLACETOACETATE ISOMERASE"/>
    <property type="match status" value="1"/>
</dbReference>
<dbReference type="PROSITE" id="PS50404">
    <property type="entry name" value="GST_NTER"/>
    <property type="match status" value="1"/>
</dbReference>
<dbReference type="EMBL" id="NART01000040">
    <property type="protein sequence ID" value="OTQ09487.1"/>
    <property type="molecule type" value="Genomic_DNA"/>
</dbReference>
<dbReference type="SUPFAM" id="SSF47616">
    <property type="entry name" value="GST C-terminal domain-like"/>
    <property type="match status" value="1"/>
</dbReference>
<evidence type="ECO:0000313" key="2">
    <source>
        <dbReference type="EMBL" id="OTP97968.1"/>
    </source>
</evidence>
<dbReference type="Pfam" id="PF13409">
    <property type="entry name" value="GST_N_2"/>
    <property type="match status" value="1"/>
</dbReference>
<feature type="domain" description="GST N-terminal" evidence="1">
    <location>
        <begin position="3"/>
        <end position="87"/>
    </location>
</feature>
<dbReference type="PANTHER" id="PTHR42673">
    <property type="entry name" value="MALEYLACETOACETATE ISOMERASE"/>
    <property type="match status" value="1"/>
</dbReference>
<dbReference type="InterPro" id="IPR040079">
    <property type="entry name" value="Glutathione_S-Trfase"/>
</dbReference>
<dbReference type="OrthoDB" id="9799538at2"/>
<dbReference type="InterPro" id="IPR036249">
    <property type="entry name" value="Thioredoxin-like_sf"/>
</dbReference>
<comment type="caution">
    <text evidence="2">The sequence shown here is derived from an EMBL/GenBank/DDBJ whole genome shotgun (WGS) entry which is preliminary data.</text>
</comment>
<evidence type="ECO:0000259" key="1">
    <source>
        <dbReference type="PROSITE" id="PS50404"/>
    </source>
</evidence>
<organism evidence="2 5">
    <name type="scientific">Gilliamella apicola</name>
    <dbReference type="NCBI Taxonomy" id="1196095"/>
    <lineage>
        <taxon>Bacteria</taxon>
        <taxon>Pseudomonadati</taxon>
        <taxon>Pseudomonadota</taxon>
        <taxon>Gammaproteobacteria</taxon>
        <taxon>Orbales</taxon>
        <taxon>Orbaceae</taxon>
        <taxon>Gilliamella</taxon>
    </lineage>
</organism>
<protein>
    <recommendedName>
        <fullName evidence="1">GST N-terminal domain-containing protein</fullName>
    </recommendedName>
</protein>
<dbReference type="SUPFAM" id="SSF52833">
    <property type="entry name" value="Thioredoxin-like"/>
    <property type="match status" value="1"/>
</dbReference>
<dbReference type="RefSeq" id="WP_086301694.1">
    <property type="nucleotide sequence ID" value="NZ_MZNE01000042.1"/>
</dbReference>
<dbReference type="Gene3D" id="1.20.1050.10">
    <property type="match status" value="1"/>
</dbReference>
<keyword evidence="4" id="KW-1185">Reference proteome</keyword>
<name>A0A242NE29_9GAMM</name>
<dbReference type="Gene3D" id="3.40.30.10">
    <property type="entry name" value="Glutaredoxin"/>
    <property type="match status" value="1"/>
</dbReference>
<evidence type="ECO:0000313" key="5">
    <source>
        <dbReference type="Proteomes" id="UP000194977"/>
    </source>
</evidence>
<dbReference type="CDD" id="cd03043">
    <property type="entry name" value="GST_N_1"/>
    <property type="match status" value="1"/>
</dbReference>
<dbReference type="GO" id="GO:0006749">
    <property type="term" value="P:glutathione metabolic process"/>
    <property type="evidence" value="ECO:0007669"/>
    <property type="project" value="TreeGrafter"/>
</dbReference>
<dbReference type="GO" id="GO:0016034">
    <property type="term" value="F:maleylacetoacetate isomerase activity"/>
    <property type="evidence" value="ECO:0007669"/>
    <property type="project" value="TreeGrafter"/>
</dbReference>
<dbReference type="GO" id="GO:0006559">
    <property type="term" value="P:L-phenylalanine catabolic process"/>
    <property type="evidence" value="ECO:0007669"/>
    <property type="project" value="TreeGrafter"/>
</dbReference>
<evidence type="ECO:0000313" key="4">
    <source>
        <dbReference type="Proteomes" id="UP000194800"/>
    </source>
</evidence>
<dbReference type="EMBL" id="NARP01000044">
    <property type="protein sequence ID" value="OTP97968.1"/>
    <property type="molecule type" value="Genomic_DNA"/>
</dbReference>
<dbReference type="SFLD" id="SFLDS00019">
    <property type="entry name" value="Glutathione_Transferase_(cytos"/>
    <property type="match status" value="1"/>
</dbReference>
<accession>A0A242NE29</accession>
<dbReference type="Proteomes" id="UP000194800">
    <property type="component" value="Unassembled WGS sequence"/>
</dbReference>
<proteinExistence type="predicted"/>
<dbReference type="GO" id="GO:0004364">
    <property type="term" value="F:glutathione transferase activity"/>
    <property type="evidence" value="ECO:0007669"/>
    <property type="project" value="TreeGrafter"/>
</dbReference>
<reference evidence="4 5" key="1">
    <citation type="submission" date="2017-03" db="EMBL/GenBank/DDBJ databases">
        <title>Comparative genomics of honeybee gut symbionts reveal geographically distinct and subgroup specific antibiotic resistance.</title>
        <authorList>
            <person name="Ludvigsen J."/>
            <person name="Porcellato D."/>
            <person name="Labee-Lund T.M."/>
            <person name="Amdam G.V."/>
            <person name="Rudi K."/>
        </authorList>
    </citation>
    <scope>NUCLEOTIDE SEQUENCE [LARGE SCALE GENOMIC DNA]</scope>
    <source>
        <strain evidence="2 5">A-7-12</strain>
        <strain evidence="3 4">A-9-12</strain>
    </source>
</reference>
<sequence length="230" mass="26697">MNYTLYIGNKNYSTWSMRPWVVMRYFDIPFNEKLVKFDSFNDDSLFKKTMFSVSKYGTVPILIDEDLVISDSLAICEYLAEKHCDLALWPSDPQERAIARSLVAKMHSGFQAIRTYLPMNIEAEFPQIGQIILRDHLEVKKEIIFLDDLLSSLLTSKQSNCDYLFGDFSIADGFYAPLCLRLKNYHIATSPILNNYIDTICNTKGIKDWINDALQEKSFVAMDEPYRLHR</sequence>
<dbReference type="InterPro" id="IPR036282">
    <property type="entry name" value="Glutathione-S-Trfase_C_sf"/>
</dbReference>
<dbReference type="InterPro" id="IPR004045">
    <property type="entry name" value="Glutathione_S-Trfase_N"/>
</dbReference>
<gene>
    <name evidence="3" type="ORF">B6C91_09015</name>
    <name evidence="2" type="ORF">B6D08_12775</name>
</gene>
<dbReference type="AlphaFoldDB" id="A0A242NE29"/>